<dbReference type="InterPro" id="IPR050194">
    <property type="entry name" value="Glycosyltransferase_grp1"/>
</dbReference>
<feature type="domain" description="Glycosyltransferase subfamily 4-like N-terminal" evidence="2">
    <location>
        <begin position="21"/>
        <end position="196"/>
    </location>
</feature>
<dbReference type="EMBL" id="CP002859">
    <property type="protein sequence ID" value="AEI50299.1"/>
    <property type="molecule type" value="Genomic_DNA"/>
</dbReference>
<keyword evidence="3" id="KW-0808">Transferase</keyword>
<organism evidence="3 4">
    <name type="scientific">Runella slithyformis (strain ATCC 29530 / DSM 19594 / LMG 11500 / NCIMB 11436 / LSU 4)</name>
    <dbReference type="NCBI Taxonomy" id="761193"/>
    <lineage>
        <taxon>Bacteria</taxon>
        <taxon>Pseudomonadati</taxon>
        <taxon>Bacteroidota</taxon>
        <taxon>Cytophagia</taxon>
        <taxon>Cytophagales</taxon>
        <taxon>Spirosomataceae</taxon>
        <taxon>Runella</taxon>
    </lineage>
</organism>
<dbReference type="InterPro" id="IPR028098">
    <property type="entry name" value="Glyco_trans_4-like_N"/>
</dbReference>
<sequence length="384" mass="44056">MKIVHICNYFQPKLGYQEFFLAREQQRMGHDVDIITSDRYMPFPDYNHTVKAILGDRIVGPGFFIEFGIKVHRLPTILEYANRVWLIGFEKELLKLNPELIICHNLLHFMSVRLLLMHHRLKSKLIFDDHTTQNVVRQGYLSPLVYGLFRFFCTPAISRIAIKVVGISDSCRHVLTHNFGFKPQQIEIIPLGSDPELFYPNEALRQQTRKKLGVSHEVLVLYTGKISEYKQCHLIIDALNELPFTTEKVAVFFAGGITDKYRSTFEDALTRSKHPARWVGSLQVNDLTAYYNAADIAVWPADTTISTLDASACGCPIICVDYLSERYKNNNGIGIKENNLDALKEALYRLIISPDLRAKMRINAVELIEKEYSWAVIAARFTEV</sequence>
<dbReference type="PANTHER" id="PTHR45947:SF3">
    <property type="entry name" value="SULFOQUINOVOSYL TRANSFERASE SQD2"/>
    <property type="match status" value="1"/>
</dbReference>
<reference evidence="3 4" key="2">
    <citation type="journal article" date="2012" name="Stand. Genomic Sci.">
        <title>Complete genome sequence of the aquatic bacterium Runella slithyformis type strain (LSU 4(T)).</title>
        <authorList>
            <person name="Copeland A."/>
            <person name="Zhang X."/>
            <person name="Misra M."/>
            <person name="Lapidus A."/>
            <person name="Nolan M."/>
            <person name="Lucas S."/>
            <person name="Deshpande S."/>
            <person name="Cheng J.F."/>
            <person name="Tapia R."/>
            <person name="Goodwin L.A."/>
            <person name="Pitluck S."/>
            <person name="Liolios K."/>
            <person name="Pagani I."/>
            <person name="Ivanova N."/>
            <person name="Mikhailova N."/>
            <person name="Pati A."/>
            <person name="Chen A."/>
            <person name="Palaniappan K."/>
            <person name="Land M."/>
            <person name="Hauser L."/>
            <person name="Pan C."/>
            <person name="Jeffries C.D."/>
            <person name="Detter J.C."/>
            <person name="Brambilla E.M."/>
            <person name="Rohde M."/>
            <person name="Djao O.D."/>
            <person name="Goker M."/>
            <person name="Sikorski J."/>
            <person name="Tindall B.J."/>
            <person name="Woyke T."/>
            <person name="Bristow J."/>
            <person name="Eisen J.A."/>
            <person name="Markowitz V."/>
            <person name="Hugenholtz P."/>
            <person name="Kyrpides N.C."/>
            <person name="Klenk H.P."/>
            <person name="Mavromatis K."/>
        </authorList>
    </citation>
    <scope>NUCLEOTIDE SEQUENCE [LARGE SCALE GENOMIC DNA]</scope>
    <source>
        <strain evidence="4">ATCC 29530 / DSM 19594 / LMG 11500 / NCIMB 11436 / LSU 4</strain>
    </source>
</reference>
<dbReference type="SUPFAM" id="SSF53756">
    <property type="entry name" value="UDP-Glycosyltransferase/glycogen phosphorylase"/>
    <property type="match status" value="1"/>
</dbReference>
<dbReference type="InterPro" id="IPR001296">
    <property type="entry name" value="Glyco_trans_1"/>
</dbReference>
<dbReference type="KEGG" id="rsi:Runsl_3946"/>
<proteinExistence type="predicted"/>
<dbReference type="Pfam" id="PF13439">
    <property type="entry name" value="Glyco_transf_4"/>
    <property type="match status" value="1"/>
</dbReference>
<reference evidence="4" key="1">
    <citation type="submission" date="2011-06" db="EMBL/GenBank/DDBJ databases">
        <title>The complete genome of chromosome of Runella slithyformis DSM 19594.</title>
        <authorList>
            <consortium name="US DOE Joint Genome Institute (JGI-PGF)"/>
            <person name="Lucas S."/>
            <person name="Han J."/>
            <person name="Lapidus A."/>
            <person name="Bruce D."/>
            <person name="Goodwin L."/>
            <person name="Pitluck S."/>
            <person name="Peters L."/>
            <person name="Kyrpides N."/>
            <person name="Mavromatis K."/>
            <person name="Ivanova N."/>
            <person name="Ovchinnikova G."/>
            <person name="Zhang X."/>
            <person name="Misra M."/>
            <person name="Detter J.C."/>
            <person name="Tapia R."/>
            <person name="Han C."/>
            <person name="Land M."/>
            <person name="Hauser L."/>
            <person name="Markowitz V."/>
            <person name="Cheng J.-F."/>
            <person name="Hugenholtz P."/>
            <person name="Woyke T."/>
            <person name="Wu D."/>
            <person name="Tindall B."/>
            <person name="Faehrich R."/>
            <person name="Brambilla E."/>
            <person name="Klenk H.-P."/>
            <person name="Eisen J.A."/>
        </authorList>
    </citation>
    <scope>NUCLEOTIDE SEQUENCE [LARGE SCALE GENOMIC DNA]</scope>
    <source>
        <strain evidence="4">ATCC 29530 / DSM 19594 / LMG 11500 / NCIMB 11436 / LSU 4</strain>
    </source>
</reference>
<evidence type="ECO:0000259" key="2">
    <source>
        <dbReference type="Pfam" id="PF13439"/>
    </source>
</evidence>
<name>A0A7U3ZN84_RUNSL</name>
<dbReference type="CDD" id="cd03801">
    <property type="entry name" value="GT4_PimA-like"/>
    <property type="match status" value="1"/>
</dbReference>
<dbReference type="AlphaFoldDB" id="A0A7U3ZN84"/>
<dbReference type="GO" id="GO:0016757">
    <property type="term" value="F:glycosyltransferase activity"/>
    <property type="evidence" value="ECO:0007669"/>
    <property type="project" value="InterPro"/>
</dbReference>
<dbReference type="Pfam" id="PF00534">
    <property type="entry name" value="Glycos_transf_1"/>
    <property type="match status" value="1"/>
</dbReference>
<dbReference type="Proteomes" id="UP000000493">
    <property type="component" value="Chromosome"/>
</dbReference>
<evidence type="ECO:0000313" key="3">
    <source>
        <dbReference type="EMBL" id="AEI50299.1"/>
    </source>
</evidence>
<accession>A0A7U3ZN84</accession>
<keyword evidence="4" id="KW-1185">Reference proteome</keyword>
<dbReference type="Gene3D" id="3.40.50.2000">
    <property type="entry name" value="Glycogen Phosphorylase B"/>
    <property type="match status" value="2"/>
</dbReference>
<dbReference type="PANTHER" id="PTHR45947">
    <property type="entry name" value="SULFOQUINOVOSYL TRANSFERASE SQD2"/>
    <property type="match status" value="1"/>
</dbReference>
<protein>
    <submittedName>
        <fullName evidence="3">Glycosyl transferase group 1</fullName>
    </submittedName>
</protein>
<gene>
    <name evidence="3" type="ordered locus">Runsl_3946</name>
</gene>
<dbReference type="RefSeq" id="WP_013929602.1">
    <property type="nucleotide sequence ID" value="NC_015703.1"/>
</dbReference>
<feature type="domain" description="Glycosyl transferase family 1" evidence="1">
    <location>
        <begin position="207"/>
        <end position="364"/>
    </location>
</feature>
<evidence type="ECO:0000313" key="4">
    <source>
        <dbReference type="Proteomes" id="UP000000493"/>
    </source>
</evidence>
<evidence type="ECO:0000259" key="1">
    <source>
        <dbReference type="Pfam" id="PF00534"/>
    </source>
</evidence>